<evidence type="ECO:0000259" key="1">
    <source>
        <dbReference type="Pfam" id="PF07727"/>
    </source>
</evidence>
<dbReference type="InterPro" id="IPR013103">
    <property type="entry name" value="RVT_2"/>
</dbReference>
<dbReference type="SUPFAM" id="SSF56672">
    <property type="entry name" value="DNA/RNA polymerases"/>
    <property type="match status" value="1"/>
</dbReference>
<accession>A0AAD8U2L0</accession>
<organism evidence="2 3">
    <name type="scientific">Lolium multiflorum</name>
    <name type="common">Italian ryegrass</name>
    <name type="synonym">Lolium perenne subsp. multiflorum</name>
    <dbReference type="NCBI Taxonomy" id="4521"/>
    <lineage>
        <taxon>Eukaryota</taxon>
        <taxon>Viridiplantae</taxon>
        <taxon>Streptophyta</taxon>
        <taxon>Embryophyta</taxon>
        <taxon>Tracheophyta</taxon>
        <taxon>Spermatophyta</taxon>
        <taxon>Magnoliopsida</taxon>
        <taxon>Liliopsida</taxon>
        <taxon>Poales</taxon>
        <taxon>Poaceae</taxon>
        <taxon>BOP clade</taxon>
        <taxon>Pooideae</taxon>
        <taxon>Poodae</taxon>
        <taxon>Poeae</taxon>
        <taxon>Poeae Chloroplast Group 2 (Poeae type)</taxon>
        <taxon>Loliodinae</taxon>
        <taxon>Loliinae</taxon>
        <taxon>Lolium</taxon>
    </lineage>
</organism>
<sequence length="395" mass="44949">MASGRRTPYRPRRNKGPRHRLIEECNLVHHALSCAEHVKHDTEPATYTEAVASVDRVKWISAMQEEMQSLDKNGTWDVVPLPKQKKDVRCIDYNDVFSPVVKHSSIRAFFGIVAMHDLELEQLDVKIAFLHGELEDEIYMDQPEGFVVPGKEDLVCKFKRSLYGLKQSARQWYKMFDSFMIAHKFKRSQYDSCVYIKFVNGSPIYLLLYVDDMLIAAKSKKEITTLESQLSSAFEMKDLGAAKKILALQCPSTDGDIEYISRVPYSSAVGSLMVEQEDDFLKSLVNTLERVALRVVQETSGPALWTHQGEIPFYTRPPLPYTLAAPQQQGSPAYVVYKVEGDPGDYQFLFEPPKEIPHGYVCTYVRCADAYEPDNGRRDCWSGEDSGTEGVRSRC</sequence>
<evidence type="ECO:0000313" key="3">
    <source>
        <dbReference type="Proteomes" id="UP001231189"/>
    </source>
</evidence>
<evidence type="ECO:0000313" key="2">
    <source>
        <dbReference type="EMBL" id="KAK1696743.1"/>
    </source>
</evidence>
<feature type="domain" description="Reverse transcriptase Ty1/copia-type" evidence="1">
    <location>
        <begin position="87"/>
        <end position="257"/>
    </location>
</feature>
<dbReference type="Proteomes" id="UP001231189">
    <property type="component" value="Unassembled WGS sequence"/>
</dbReference>
<name>A0AAD8U2L0_LOLMU</name>
<protein>
    <recommendedName>
        <fullName evidence="1">Reverse transcriptase Ty1/copia-type domain-containing protein</fullName>
    </recommendedName>
</protein>
<comment type="caution">
    <text evidence="2">The sequence shown here is derived from an EMBL/GenBank/DDBJ whole genome shotgun (WGS) entry which is preliminary data.</text>
</comment>
<dbReference type="Pfam" id="PF07727">
    <property type="entry name" value="RVT_2"/>
    <property type="match status" value="1"/>
</dbReference>
<dbReference type="EMBL" id="JAUUTY010000001">
    <property type="protein sequence ID" value="KAK1696743.1"/>
    <property type="molecule type" value="Genomic_DNA"/>
</dbReference>
<gene>
    <name evidence="2" type="ORF">QYE76_013440</name>
</gene>
<dbReference type="InterPro" id="IPR043502">
    <property type="entry name" value="DNA/RNA_pol_sf"/>
</dbReference>
<dbReference type="AlphaFoldDB" id="A0AAD8U2L0"/>
<proteinExistence type="predicted"/>
<keyword evidence="3" id="KW-1185">Reference proteome</keyword>
<reference evidence="2" key="1">
    <citation type="submission" date="2023-07" db="EMBL/GenBank/DDBJ databases">
        <title>A chromosome-level genome assembly of Lolium multiflorum.</title>
        <authorList>
            <person name="Chen Y."/>
            <person name="Copetti D."/>
            <person name="Kolliker R."/>
            <person name="Studer B."/>
        </authorList>
    </citation>
    <scope>NUCLEOTIDE SEQUENCE</scope>
    <source>
        <strain evidence="2">02402/16</strain>
        <tissue evidence="2">Leaf</tissue>
    </source>
</reference>